<name>A0ABZ0ILS0_9BACT</name>
<dbReference type="Gene3D" id="3.30.530.20">
    <property type="match status" value="1"/>
</dbReference>
<evidence type="ECO:0000256" key="1">
    <source>
        <dbReference type="ARBA" id="ARBA00006817"/>
    </source>
</evidence>
<dbReference type="RefSeq" id="WP_152000667.1">
    <property type="nucleotide sequence ID" value="NZ_CP136051.1"/>
</dbReference>
<dbReference type="EMBL" id="CP136051">
    <property type="protein sequence ID" value="WOK05457.1"/>
    <property type="molecule type" value="Genomic_DNA"/>
</dbReference>
<protein>
    <submittedName>
        <fullName evidence="3">SRPBCC domain-containing protein</fullName>
    </submittedName>
</protein>
<feature type="domain" description="Activator of Hsp90 ATPase homologue 1/2-like C-terminal" evidence="2">
    <location>
        <begin position="14"/>
        <end position="131"/>
    </location>
</feature>
<dbReference type="Pfam" id="PF08327">
    <property type="entry name" value="AHSA1"/>
    <property type="match status" value="1"/>
</dbReference>
<comment type="similarity">
    <text evidence="1">Belongs to the AHA1 family.</text>
</comment>
<sequence length="132" mass="15048">METRDLHHKVILKTGPNQAYEAILDPKKHSDFTDSPAENDGKVGGEHSAFDGYCFGENVELSYGKRIVQTWQADEDGWPEDHFSRVIYEFTAVPGGTLLTFKQLGVPEEVADSIDQGWIDYYWEPLKAYFED</sequence>
<accession>A0ABZ0ILS0</accession>
<evidence type="ECO:0000259" key="2">
    <source>
        <dbReference type="Pfam" id="PF08327"/>
    </source>
</evidence>
<dbReference type="InterPro" id="IPR023393">
    <property type="entry name" value="START-like_dom_sf"/>
</dbReference>
<keyword evidence="4" id="KW-1185">Reference proteome</keyword>
<evidence type="ECO:0000313" key="4">
    <source>
        <dbReference type="Proteomes" id="UP001302349"/>
    </source>
</evidence>
<organism evidence="3 4">
    <name type="scientific">Imperialibacter roseus</name>
    <dbReference type="NCBI Taxonomy" id="1324217"/>
    <lineage>
        <taxon>Bacteria</taxon>
        <taxon>Pseudomonadati</taxon>
        <taxon>Bacteroidota</taxon>
        <taxon>Cytophagia</taxon>
        <taxon>Cytophagales</taxon>
        <taxon>Flammeovirgaceae</taxon>
        <taxon>Imperialibacter</taxon>
    </lineage>
</organism>
<evidence type="ECO:0000313" key="3">
    <source>
        <dbReference type="EMBL" id="WOK05457.1"/>
    </source>
</evidence>
<dbReference type="InterPro" id="IPR013538">
    <property type="entry name" value="ASHA1/2-like_C"/>
</dbReference>
<reference evidence="3 4" key="1">
    <citation type="journal article" date="2023" name="Microbiol. Resour. Announc.">
        <title>Complete Genome Sequence of Imperialibacter roseus strain P4T.</title>
        <authorList>
            <person name="Tizabi D.R."/>
            <person name="Bachvaroff T."/>
            <person name="Hill R.T."/>
        </authorList>
    </citation>
    <scope>NUCLEOTIDE SEQUENCE [LARGE SCALE GENOMIC DNA]</scope>
    <source>
        <strain evidence="3 4">P4T</strain>
    </source>
</reference>
<dbReference type="Proteomes" id="UP001302349">
    <property type="component" value="Chromosome"/>
</dbReference>
<dbReference type="SUPFAM" id="SSF55961">
    <property type="entry name" value="Bet v1-like"/>
    <property type="match status" value="1"/>
</dbReference>
<gene>
    <name evidence="3" type="ORF">RT717_20490</name>
</gene>
<proteinExistence type="inferred from homology"/>